<dbReference type="EMBL" id="CAJMWZ010004968">
    <property type="protein sequence ID" value="CAE6498371.1"/>
    <property type="molecule type" value="Genomic_DNA"/>
</dbReference>
<dbReference type="AlphaFoldDB" id="A0A8H3CXB9"/>
<dbReference type="Pfam" id="PF00651">
    <property type="entry name" value="BTB"/>
    <property type="match status" value="1"/>
</dbReference>
<dbReference type="PROSITE" id="PS50097">
    <property type="entry name" value="BTB"/>
    <property type="match status" value="1"/>
</dbReference>
<evidence type="ECO:0000313" key="3">
    <source>
        <dbReference type="Proteomes" id="UP000663850"/>
    </source>
</evidence>
<dbReference type="InterPro" id="IPR000210">
    <property type="entry name" value="BTB/POZ_dom"/>
</dbReference>
<sequence length="304" mass="34971">MPESYIAEERLSQHSRHFYNTGDIVLQAHTVLFRVHKDVLCQHSEVFKDIFELAEPENAEDPPATPSDADPRIVIYDNPDELALLLDFLYGNYINYENTKRCLRLTLLAHKYDISTLVEICCNHVICQLPIDSTAEAHETVSKYRDDPTLIPLALRVARLVEVPELLPWVLYMLSVQSDADYHLSTQSEEDRLLVQSYAGVTQKIRDMHPTIAEWWDEVVCDFVGGDCGANDWDCARGYEYSIEYGDIDDSLVKVKSGERDPIRKIWESSIDDLCASCEEDWSDCTFKLMESLFEEFENIIRSS</sequence>
<organism evidence="2 3">
    <name type="scientific">Rhizoctonia solani</name>
    <dbReference type="NCBI Taxonomy" id="456999"/>
    <lineage>
        <taxon>Eukaryota</taxon>
        <taxon>Fungi</taxon>
        <taxon>Dikarya</taxon>
        <taxon>Basidiomycota</taxon>
        <taxon>Agaricomycotina</taxon>
        <taxon>Agaricomycetes</taxon>
        <taxon>Cantharellales</taxon>
        <taxon>Ceratobasidiaceae</taxon>
        <taxon>Rhizoctonia</taxon>
    </lineage>
</organism>
<dbReference type="Proteomes" id="UP000663850">
    <property type="component" value="Unassembled WGS sequence"/>
</dbReference>
<evidence type="ECO:0000313" key="2">
    <source>
        <dbReference type="EMBL" id="CAE6498371.1"/>
    </source>
</evidence>
<dbReference type="Gene3D" id="3.30.710.10">
    <property type="entry name" value="Potassium Channel Kv1.1, Chain A"/>
    <property type="match status" value="1"/>
</dbReference>
<dbReference type="CDD" id="cd18186">
    <property type="entry name" value="BTB_POZ_ZBTB_KLHL-like"/>
    <property type="match status" value="1"/>
</dbReference>
<dbReference type="PANTHER" id="PTHR24410:SF23">
    <property type="entry name" value="BTB DOMAIN-CONTAINING PROTEIN-RELATED"/>
    <property type="match status" value="1"/>
</dbReference>
<feature type="domain" description="BTB" evidence="1">
    <location>
        <begin position="22"/>
        <end position="98"/>
    </location>
</feature>
<reference evidence="2" key="1">
    <citation type="submission" date="2021-01" db="EMBL/GenBank/DDBJ databases">
        <authorList>
            <person name="Kaushik A."/>
        </authorList>
    </citation>
    <scope>NUCLEOTIDE SEQUENCE</scope>
    <source>
        <strain evidence="2">Type strain: AG8-Rh-89/</strain>
    </source>
</reference>
<dbReference type="SUPFAM" id="SSF54695">
    <property type="entry name" value="POZ domain"/>
    <property type="match status" value="1"/>
</dbReference>
<proteinExistence type="predicted"/>
<dbReference type="InterPro" id="IPR051481">
    <property type="entry name" value="BTB-POZ/Galectin-3-binding"/>
</dbReference>
<accession>A0A8H3CXB9</accession>
<protein>
    <recommendedName>
        <fullName evidence="1">BTB domain-containing protein</fullName>
    </recommendedName>
</protein>
<dbReference type="PANTHER" id="PTHR24410">
    <property type="entry name" value="HL07962P-RELATED"/>
    <property type="match status" value="1"/>
</dbReference>
<dbReference type="OrthoDB" id="44061at2759"/>
<comment type="caution">
    <text evidence="2">The sequence shown here is derived from an EMBL/GenBank/DDBJ whole genome shotgun (WGS) entry which is preliminary data.</text>
</comment>
<dbReference type="InterPro" id="IPR011333">
    <property type="entry name" value="SKP1/BTB/POZ_sf"/>
</dbReference>
<name>A0A8H3CXB9_9AGAM</name>
<gene>
    <name evidence="2" type="ORF">RDB_LOCUS92323</name>
</gene>
<evidence type="ECO:0000259" key="1">
    <source>
        <dbReference type="PROSITE" id="PS50097"/>
    </source>
</evidence>
<dbReference type="SMART" id="SM00225">
    <property type="entry name" value="BTB"/>
    <property type="match status" value="1"/>
</dbReference>